<comment type="subcellular location">
    <subcellularLocation>
        <location evidence="1">Membrane</location>
        <topology evidence="1">Multi-pass membrane protein</topology>
    </subcellularLocation>
</comment>
<dbReference type="SUPFAM" id="SSF81324">
    <property type="entry name" value="Voltage-gated potassium channels"/>
    <property type="match status" value="1"/>
</dbReference>
<dbReference type="InterPro" id="IPR027359">
    <property type="entry name" value="Volt_channel_dom_sf"/>
</dbReference>
<keyword evidence="11" id="KW-0325">Glycoprotein</keyword>
<dbReference type="Proteomes" id="UP000281553">
    <property type="component" value="Unassembled WGS sequence"/>
</dbReference>
<evidence type="ECO:0000313" key="16">
    <source>
        <dbReference type="Proteomes" id="UP000281553"/>
    </source>
</evidence>
<dbReference type="PANTHER" id="PTHR45628">
    <property type="entry name" value="VOLTAGE-DEPENDENT CALCIUM CHANNEL TYPE A SUBUNIT ALPHA-1"/>
    <property type="match status" value="1"/>
</dbReference>
<keyword evidence="9" id="KW-0406">Ion transport</keyword>
<dbReference type="OrthoDB" id="416585at2759"/>
<keyword evidence="3" id="KW-0109">Calcium transport</keyword>
<feature type="non-terminal residue" evidence="15">
    <location>
        <position position="1"/>
    </location>
</feature>
<evidence type="ECO:0000256" key="6">
    <source>
        <dbReference type="ARBA" id="ARBA00022837"/>
    </source>
</evidence>
<dbReference type="EMBL" id="UYRU01000894">
    <property type="protein sequence ID" value="VDK30839.1"/>
    <property type="molecule type" value="Genomic_DNA"/>
</dbReference>
<evidence type="ECO:0000313" key="15">
    <source>
        <dbReference type="EMBL" id="VDK30839.1"/>
    </source>
</evidence>
<feature type="transmembrane region" description="Helical" evidence="13">
    <location>
        <begin position="96"/>
        <end position="113"/>
    </location>
</feature>
<dbReference type="InterPro" id="IPR050599">
    <property type="entry name" value="VDCC_alpha-1_subunit"/>
</dbReference>
<sequence>VPNQRNYSLHLSSCSIRRFCHFVVNLRYFDLFIMIVICASSIALATEDPVAENSTRNKILEHFDYAFTGVFTVEMVLKIIDLGVVFHPGAYCRDPWNILDAIVVLCALVAFTMK</sequence>
<evidence type="ECO:0000256" key="11">
    <source>
        <dbReference type="ARBA" id="ARBA00023180"/>
    </source>
</evidence>
<keyword evidence="7" id="KW-0851">Voltage-gated channel</keyword>
<gene>
    <name evidence="15" type="ORF">DILT_LOCUS246</name>
</gene>
<feature type="transmembrane region" description="Helical" evidence="13">
    <location>
        <begin position="65"/>
        <end position="84"/>
    </location>
</feature>
<keyword evidence="8 13" id="KW-1133">Transmembrane helix</keyword>
<evidence type="ECO:0000256" key="3">
    <source>
        <dbReference type="ARBA" id="ARBA00022568"/>
    </source>
</evidence>
<keyword evidence="4" id="KW-0107">Calcium channel</keyword>
<evidence type="ECO:0000256" key="9">
    <source>
        <dbReference type="ARBA" id="ARBA00023065"/>
    </source>
</evidence>
<organism evidence="15 16">
    <name type="scientific">Dibothriocephalus latus</name>
    <name type="common">Fish tapeworm</name>
    <name type="synonym">Diphyllobothrium latum</name>
    <dbReference type="NCBI Taxonomy" id="60516"/>
    <lineage>
        <taxon>Eukaryota</taxon>
        <taxon>Metazoa</taxon>
        <taxon>Spiralia</taxon>
        <taxon>Lophotrochozoa</taxon>
        <taxon>Platyhelminthes</taxon>
        <taxon>Cestoda</taxon>
        <taxon>Eucestoda</taxon>
        <taxon>Diphyllobothriidea</taxon>
        <taxon>Diphyllobothriidae</taxon>
        <taxon>Dibothriocephalus</taxon>
    </lineage>
</organism>
<dbReference type="GO" id="GO:0098703">
    <property type="term" value="P:calcium ion import across plasma membrane"/>
    <property type="evidence" value="ECO:0007669"/>
    <property type="project" value="TreeGrafter"/>
</dbReference>
<evidence type="ECO:0000256" key="10">
    <source>
        <dbReference type="ARBA" id="ARBA00023136"/>
    </source>
</evidence>
<name>A0A3P6P3K9_DIBLA</name>
<evidence type="ECO:0000256" key="4">
    <source>
        <dbReference type="ARBA" id="ARBA00022673"/>
    </source>
</evidence>
<feature type="domain" description="Ion transport" evidence="14">
    <location>
        <begin position="27"/>
        <end position="112"/>
    </location>
</feature>
<dbReference type="FunFam" id="1.20.120.350:FF:000011">
    <property type="entry name" value="Voltage-dependent N-type calcium channel subunit alpha"/>
    <property type="match status" value="1"/>
</dbReference>
<dbReference type="InterPro" id="IPR005821">
    <property type="entry name" value="Ion_trans_dom"/>
</dbReference>
<evidence type="ECO:0000256" key="5">
    <source>
        <dbReference type="ARBA" id="ARBA00022692"/>
    </source>
</evidence>
<feature type="transmembrane region" description="Helical" evidence="13">
    <location>
        <begin position="26"/>
        <end position="45"/>
    </location>
</feature>
<keyword evidence="10 13" id="KW-0472">Membrane</keyword>
<evidence type="ECO:0000259" key="14">
    <source>
        <dbReference type="Pfam" id="PF00520"/>
    </source>
</evidence>
<dbReference type="PANTHER" id="PTHR45628:SF7">
    <property type="entry name" value="VOLTAGE-DEPENDENT CALCIUM CHANNEL TYPE A SUBUNIT ALPHA-1"/>
    <property type="match status" value="1"/>
</dbReference>
<keyword evidence="2" id="KW-0813">Transport</keyword>
<dbReference type="Pfam" id="PF00520">
    <property type="entry name" value="Ion_trans"/>
    <property type="match status" value="1"/>
</dbReference>
<protein>
    <recommendedName>
        <fullName evidence="14">Ion transport domain-containing protein</fullName>
    </recommendedName>
</protein>
<dbReference type="Gene3D" id="1.20.120.350">
    <property type="entry name" value="Voltage-gated potassium channels. Chain C"/>
    <property type="match status" value="1"/>
</dbReference>
<evidence type="ECO:0000256" key="2">
    <source>
        <dbReference type="ARBA" id="ARBA00022448"/>
    </source>
</evidence>
<keyword evidence="5 13" id="KW-0812">Transmembrane</keyword>
<evidence type="ECO:0000256" key="7">
    <source>
        <dbReference type="ARBA" id="ARBA00022882"/>
    </source>
</evidence>
<evidence type="ECO:0000256" key="1">
    <source>
        <dbReference type="ARBA" id="ARBA00004141"/>
    </source>
</evidence>
<dbReference type="GO" id="GO:0007268">
    <property type="term" value="P:chemical synaptic transmission"/>
    <property type="evidence" value="ECO:0007669"/>
    <property type="project" value="TreeGrafter"/>
</dbReference>
<reference evidence="15 16" key="1">
    <citation type="submission" date="2018-11" db="EMBL/GenBank/DDBJ databases">
        <authorList>
            <consortium name="Pathogen Informatics"/>
        </authorList>
    </citation>
    <scope>NUCLEOTIDE SEQUENCE [LARGE SCALE GENOMIC DNA]</scope>
</reference>
<keyword evidence="16" id="KW-1185">Reference proteome</keyword>
<evidence type="ECO:0000256" key="8">
    <source>
        <dbReference type="ARBA" id="ARBA00022989"/>
    </source>
</evidence>
<accession>A0A3P6P3K9</accession>
<keyword evidence="12" id="KW-0407">Ion channel</keyword>
<dbReference type="GO" id="GO:0005891">
    <property type="term" value="C:voltage-gated calcium channel complex"/>
    <property type="evidence" value="ECO:0007669"/>
    <property type="project" value="TreeGrafter"/>
</dbReference>
<evidence type="ECO:0000256" key="12">
    <source>
        <dbReference type="ARBA" id="ARBA00023303"/>
    </source>
</evidence>
<evidence type="ECO:0000256" key="13">
    <source>
        <dbReference type="SAM" id="Phobius"/>
    </source>
</evidence>
<dbReference type="AlphaFoldDB" id="A0A3P6P3K9"/>
<dbReference type="GO" id="GO:0045202">
    <property type="term" value="C:synapse"/>
    <property type="evidence" value="ECO:0007669"/>
    <property type="project" value="GOC"/>
</dbReference>
<keyword evidence="6" id="KW-0106">Calcium</keyword>
<dbReference type="GO" id="GO:0008331">
    <property type="term" value="F:high voltage-gated calcium channel activity"/>
    <property type="evidence" value="ECO:0007669"/>
    <property type="project" value="TreeGrafter"/>
</dbReference>
<dbReference type="SMR" id="A0A3P6P3K9"/>
<proteinExistence type="predicted"/>